<evidence type="ECO:0000256" key="5">
    <source>
        <dbReference type="ARBA" id="ARBA00023002"/>
    </source>
</evidence>
<evidence type="ECO:0000256" key="1">
    <source>
        <dbReference type="ARBA" id="ARBA00001974"/>
    </source>
</evidence>
<dbReference type="SUPFAM" id="SSF54292">
    <property type="entry name" value="2Fe-2S ferredoxin-like"/>
    <property type="match status" value="1"/>
</dbReference>
<dbReference type="PANTHER" id="PTHR47354:SF1">
    <property type="entry name" value="CARNITINE MONOOXYGENASE REDUCTASE SUBUNIT"/>
    <property type="match status" value="1"/>
</dbReference>
<dbReference type="SUPFAM" id="SSF52343">
    <property type="entry name" value="Ferredoxin reductase-like, C-terminal NADP-linked domain"/>
    <property type="match status" value="1"/>
</dbReference>
<protein>
    <submittedName>
        <fullName evidence="10">Ferredoxin-NADP reductase</fullName>
    </submittedName>
</protein>
<keyword evidence="5" id="KW-0560">Oxidoreductase</keyword>
<dbReference type="PANTHER" id="PTHR47354">
    <property type="entry name" value="NADH OXIDOREDUCTASE HCR"/>
    <property type="match status" value="1"/>
</dbReference>
<dbReference type="InterPro" id="IPR001041">
    <property type="entry name" value="2Fe-2S_ferredoxin-type"/>
</dbReference>
<evidence type="ECO:0000313" key="11">
    <source>
        <dbReference type="Proteomes" id="UP000256269"/>
    </source>
</evidence>
<dbReference type="Pfam" id="PF00111">
    <property type="entry name" value="Fer2"/>
    <property type="match status" value="1"/>
</dbReference>
<accession>A0A3E0HIE6</accession>
<dbReference type="InterPro" id="IPR039261">
    <property type="entry name" value="FNR_nucleotide-bd"/>
</dbReference>
<dbReference type="InterPro" id="IPR012675">
    <property type="entry name" value="Beta-grasp_dom_sf"/>
</dbReference>
<dbReference type="InterPro" id="IPR006058">
    <property type="entry name" value="2Fe2S_fd_BS"/>
</dbReference>
<dbReference type="Proteomes" id="UP000256269">
    <property type="component" value="Unassembled WGS sequence"/>
</dbReference>
<dbReference type="CDD" id="cd00207">
    <property type="entry name" value="fer2"/>
    <property type="match status" value="1"/>
</dbReference>
<dbReference type="PROSITE" id="PS00197">
    <property type="entry name" value="2FE2S_FER_1"/>
    <property type="match status" value="1"/>
</dbReference>
<evidence type="ECO:0000259" key="9">
    <source>
        <dbReference type="PROSITE" id="PS51384"/>
    </source>
</evidence>
<sequence>MTTPSRHAEHDIVVAAKTPAADGVVVLDLVAAGGGRLPAWRPGAHIDLVLPTGDERQYSLCGALDADAWRIAVRRAEAGRGGSAYVHNVLETGMSLRARGPVSHFEFQPEVPALFIAGGIGITPILPMIESAEASGTPWRLVYAGRTRVSMAFADELVRSHPGKVELRVSAEGSRLDAGRLLGVPAAGTVVYCCGPTGLVDAVEAAMRAWPQGSLHVERFAPKVVPATADAGFEVELALSGQTLSVPPGRSILDVVEDAGILVLSSCREGTCGTCETAILDGTAEHRDTILSEDEQSANRTMMICVSRSCGDRLVLEL</sequence>
<dbReference type="PRINTS" id="PR00409">
    <property type="entry name" value="PHDIOXRDTASE"/>
</dbReference>
<evidence type="ECO:0000259" key="8">
    <source>
        <dbReference type="PROSITE" id="PS51085"/>
    </source>
</evidence>
<evidence type="ECO:0000256" key="6">
    <source>
        <dbReference type="ARBA" id="ARBA00023004"/>
    </source>
</evidence>
<dbReference type="OrthoDB" id="502624at2"/>
<keyword evidence="6" id="KW-0408">Iron</keyword>
<dbReference type="AlphaFoldDB" id="A0A3E0HIE6"/>
<comment type="cofactor">
    <cofactor evidence="1">
        <name>FAD</name>
        <dbReference type="ChEBI" id="CHEBI:57692"/>
    </cofactor>
</comment>
<reference evidence="10 11" key="1">
    <citation type="submission" date="2018-08" db="EMBL/GenBank/DDBJ databases">
        <title>Genomic Encyclopedia of Archaeal and Bacterial Type Strains, Phase II (KMG-II): from individual species to whole genera.</title>
        <authorList>
            <person name="Goeker M."/>
        </authorList>
    </citation>
    <scope>NUCLEOTIDE SEQUENCE [LARGE SCALE GENOMIC DNA]</scope>
    <source>
        <strain evidence="10 11">DSM 45791</strain>
    </source>
</reference>
<gene>
    <name evidence="10" type="ORF">BCF44_107340</name>
</gene>
<proteinExistence type="predicted"/>
<comment type="caution">
    <text evidence="10">The sequence shown here is derived from an EMBL/GenBank/DDBJ whole genome shotgun (WGS) entry which is preliminary data.</text>
</comment>
<organism evidence="10 11">
    <name type="scientific">Kutzneria buriramensis</name>
    <dbReference type="NCBI Taxonomy" id="1045776"/>
    <lineage>
        <taxon>Bacteria</taxon>
        <taxon>Bacillati</taxon>
        <taxon>Actinomycetota</taxon>
        <taxon>Actinomycetes</taxon>
        <taxon>Pseudonocardiales</taxon>
        <taxon>Pseudonocardiaceae</taxon>
        <taxon>Kutzneria</taxon>
    </lineage>
</organism>
<dbReference type="CDD" id="cd06185">
    <property type="entry name" value="PDR_like"/>
    <property type="match status" value="1"/>
</dbReference>
<dbReference type="InterPro" id="IPR017927">
    <property type="entry name" value="FAD-bd_FR_type"/>
</dbReference>
<evidence type="ECO:0000256" key="3">
    <source>
        <dbReference type="ARBA" id="ARBA00022714"/>
    </source>
</evidence>
<dbReference type="Gene3D" id="3.10.20.30">
    <property type="match status" value="1"/>
</dbReference>
<dbReference type="SUPFAM" id="SSF63380">
    <property type="entry name" value="Riboflavin synthase domain-like"/>
    <property type="match status" value="1"/>
</dbReference>
<dbReference type="PROSITE" id="PS51384">
    <property type="entry name" value="FAD_FR"/>
    <property type="match status" value="1"/>
</dbReference>
<feature type="domain" description="FAD-binding FR-type" evidence="9">
    <location>
        <begin position="7"/>
        <end position="108"/>
    </location>
</feature>
<evidence type="ECO:0000256" key="4">
    <source>
        <dbReference type="ARBA" id="ARBA00022723"/>
    </source>
</evidence>
<dbReference type="GO" id="GO:0016491">
    <property type="term" value="F:oxidoreductase activity"/>
    <property type="evidence" value="ECO:0007669"/>
    <property type="project" value="UniProtKB-KW"/>
</dbReference>
<dbReference type="Gene3D" id="2.40.30.10">
    <property type="entry name" value="Translation factors"/>
    <property type="match status" value="1"/>
</dbReference>
<evidence type="ECO:0000256" key="7">
    <source>
        <dbReference type="ARBA" id="ARBA00023014"/>
    </source>
</evidence>
<evidence type="ECO:0000313" key="10">
    <source>
        <dbReference type="EMBL" id="REH46207.1"/>
    </source>
</evidence>
<evidence type="ECO:0000256" key="2">
    <source>
        <dbReference type="ARBA" id="ARBA00022630"/>
    </source>
</evidence>
<keyword evidence="3" id="KW-0001">2Fe-2S</keyword>
<dbReference type="Gene3D" id="3.40.50.80">
    <property type="entry name" value="Nucleotide-binding domain of ferredoxin-NADP reductase (FNR) module"/>
    <property type="match status" value="1"/>
</dbReference>
<dbReference type="GO" id="GO:0046872">
    <property type="term" value="F:metal ion binding"/>
    <property type="evidence" value="ECO:0007669"/>
    <property type="project" value="UniProtKB-KW"/>
</dbReference>
<dbReference type="EMBL" id="QUNO01000007">
    <property type="protein sequence ID" value="REH46207.1"/>
    <property type="molecule type" value="Genomic_DNA"/>
</dbReference>
<dbReference type="GO" id="GO:0051537">
    <property type="term" value="F:2 iron, 2 sulfur cluster binding"/>
    <property type="evidence" value="ECO:0007669"/>
    <property type="project" value="UniProtKB-KW"/>
</dbReference>
<keyword evidence="4" id="KW-0479">Metal-binding</keyword>
<feature type="domain" description="2Fe-2S ferredoxin-type" evidence="8">
    <location>
        <begin position="233"/>
        <end position="318"/>
    </location>
</feature>
<keyword evidence="2" id="KW-0285">Flavoprotein</keyword>
<dbReference type="InterPro" id="IPR017938">
    <property type="entry name" value="Riboflavin_synthase-like_b-brl"/>
</dbReference>
<dbReference type="InterPro" id="IPR036010">
    <property type="entry name" value="2Fe-2S_ferredoxin-like_sf"/>
</dbReference>
<dbReference type="RefSeq" id="WP_116176329.1">
    <property type="nucleotide sequence ID" value="NZ_CP144375.1"/>
</dbReference>
<name>A0A3E0HIE6_9PSEU</name>
<keyword evidence="11" id="KW-1185">Reference proteome</keyword>
<dbReference type="InterPro" id="IPR050415">
    <property type="entry name" value="MRET"/>
</dbReference>
<keyword evidence="7" id="KW-0411">Iron-sulfur</keyword>
<dbReference type="PROSITE" id="PS51085">
    <property type="entry name" value="2FE2S_FER_2"/>
    <property type="match status" value="1"/>
</dbReference>